<organism evidence="2 3">
    <name type="scientific">Rhizobium grahamii</name>
    <dbReference type="NCBI Taxonomy" id="1120045"/>
    <lineage>
        <taxon>Bacteria</taxon>
        <taxon>Pseudomonadati</taxon>
        <taxon>Pseudomonadota</taxon>
        <taxon>Alphaproteobacteria</taxon>
        <taxon>Hyphomicrobiales</taxon>
        <taxon>Rhizobiaceae</taxon>
        <taxon>Rhizobium/Agrobacterium group</taxon>
        <taxon>Rhizobium</taxon>
    </lineage>
</organism>
<evidence type="ECO:0000313" key="3">
    <source>
        <dbReference type="Proteomes" id="UP000254939"/>
    </source>
</evidence>
<dbReference type="Proteomes" id="UP000254939">
    <property type="component" value="Unassembled WGS sequence"/>
</dbReference>
<evidence type="ECO:0008006" key="4">
    <source>
        <dbReference type="Google" id="ProtNLM"/>
    </source>
</evidence>
<keyword evidence="1" id="KW-1133">Transmembrane helix</keyword>
<protein>
    <recommendedName>
        <fullName evidence="4">DUF4381 domain-containing protein</fullName>
    </recommendedName>
</protein>
<dbReference type="InterPro" id="IPR025489">
    <property type="entry name" value="DUF4381"/>
</dbReference>
<evidence type="ECO:0000256" key="1">
    <source>
        <dbReference type="SAM" id="Phobius"/>
    </source>
</evidence>
<keyword evidence="1" id="KW-0472">Membrane</keyword>
<name>A0A370KRC2_9HYPH</name>
<dbReference type="Pfam" id="PF14316">
    <property type="entry name" value="DUF4381"/>
    <property type="match status" value="1"/>
</dbReference>
<feature type="transmembrane region" description="Helical" evidence="1">
    <location>
        <begin position="37"/>
        <end position="58"/>
    </location>
</feature>
<comment type="caution">
    <text evidence="2">The sequence shown here is derived from an EMBL/GenBank/DDBJ whole genome shotgun (WGS) entry which is preliminary data.</text>
</comment>
<dbReference type="AlphaFoldDB" id="A0A370KRC2"/>
<sequence>MTMEPAGTPLDPMTETALRSLKDIALPPAVSWMPQTWGWAVLAVILALILAAAFLLWLRRYRANAYRREALALLAGVEAKIRDPETRQSGVQDLAVLLKRVALAGWPRNDVASLAGAPWAKFLEAHGDRANSRALQSLLDDLEYHASKEIGAAQPNTEAELIAGARNWIERHHVSA</sequence>
<proteinExistence type="predicted"/>
<keyword evidence="1" id="KW-0812">Transmembrane</keyword>
<dbReference type="OrthoDB" id="283083at2"/>
<gene>
    <name evidence="2" type="ORF">B5K06_14665</name>
</gene>
<dbReference type="RefSeq" id="WP_114713469.1">
    <property type="nucleotide sequence ID" value="NZ_KZ857259.1"/>
</dbReference>
<evidence type="ECO:0000313" key="2">
    <source>
        <dbReference type="EMBL" id="RDJ11509.1"/>
    </source>
</evidence>
<reference evidence="2 3" key="1">
    <citation type="submission" date="2017-03" db="EMBL/GenBank/DDBJ databases">
        <title>Genome analysis of Rhizobial strains effectives or ineffectives for nitrogen fixation isolated from bean seeds.</title>
        <authorList>
            <person name="Peralta H."/>
            <person name="Aguilar-Vera A."/>
            <person name="Mora Y."/>
            <person name="Vargas-Lagunas C."/>
            <person name="Girard L."/>
            <person name="Mora J."/>
        </authorList>
    </citation>
    <scope>NUCLEOTIDE SEQUENCE [LARGE SCALE GENOMIC DNA]</scope>
    <source>
        <strain evidence="2 3">CCGM3</strain>
    </source>
</reference>
<dbReference type="EMBL" id="NAAC01000015">
    <property type="protein sequence ID" value="RDJ11509.1"/>
    <property type="molecule type" value="Genomic_DNA"/>
</dbReference>
<accession>A0A370KRC2</accession>